<evidence type="ECO:0000256" key="1">
    <source>
        <dbReference type="SAM" id="Phobius"/>
    </source>
</evidence>
<sequence>MKTALIFIILVLIIGYQFKGKKLIINIKDTYFVMSYFTLAIYIAYGTIIIQILLFIVKYLKSR</sequence>
<keyword evidence="3" id="KW-1185">Reference proteome</keyword>
<keyword evidence="1" id="KW-0472">Membrane</keyword>
<dbReference type="AlphaFoldDB" id="A0A1M5EYU0"/>
<protein>
    <submittedName>
        <fullName evidence="2">Uncharacterized protein</fullName>
    </submittedName>
</protein>
<dbReference type="Proteomes" id="UP000184516">
    <property type="component" value="Unassembled WGS sequence"/>
</dbReference>
<proteinExistence type="predicted"/>
<gene>
    <name evidence="2" type="ORF">SAMN05443549_101538</name>
</gene>
<accession>A0A1M5EYU0</accession>
<evidence type="ECO:0000313" key="3">
    <source>
        <dbReference type="Proteomes" id="UP000184516"/>
    </source>
</evidence>
<organism evidence="2 3">
    <name type="scientific">Flavobacterium fluvii</name>
    <dbReference type="NCBI Taxonomy" id="468056"/>
    <lineage>
        <taxon>Bacteria</taxon>
        <taxon>Pseudomonadati</taxon>
        <taxon>Bacteroidota</taxon>
        <taxon>Flavobacteriia</taxon>
        <taxon>Flavobacteriales</taxon>
        <taxon>Flavobacteriaceae</taxon>
        <taxon>Flavobacterium</taxon>
    </lineage>
</organism>
<feature type="transmembrane region" description="Helical" evidence="1">
    <location>
        <begin position="36"/>
        <end position="57"/>
    </location>
</feature>
<dbReference type="EMBL" id="FQWB01000001">
    <property type="protein sequence ID" value="SHF84161.1"/>
    <property type="molecule type" value="Genomic_DNA"/>
</dbReference>
<name>A0A1M5EYU0_9FLAO</name>
<reference evidence="3" key="1">
    <citation type="submission" date="2016-11" db="EMBL/GenBank/DDBJ databases">
        <authorList>
            <person name="Varghese N."/>
            <person name="Submissions S."/>
        </authorList>
    </citation>
    <scope>NUCLEOTIDE SEQUENCE [LARGE SCALE GENOMIC DNA]</scope>
    <source>
        <strain evidence="3">DSM 19978</strain>
    </source>
</reference>
<dbReference type="STRING" id="468056.SAMN05443549_101538"/>
<keyword evidence="1" id="KW-0812">Transmembrane</keyword>
<evidence type="ECO:0000313" key="2">
    <source>
        <dbReference type="EMBL" id="SHF84161.1"/>
    </source>
</evidence>
<keyword evidence="1" id="KW-1133">Transmembrane helix</keyword>